<accession>A0A839GYE2</accession>
<evidence type="ECO:0000256" key="3">
    <source>
        <dbReference type="RuleBase" id="RU000363"/>
    </source>
</evidence>
<dbReference type="GO" id="GO:0016020">
    <property type="term" value="C:membrane"/>
    <property type="evidence" value="ECO:0007669"/>
    <property type="project" value="TreeGrafter"/>
</dbReference>
<sequence>MRLAGNTVLVTGGASGIGLAIAERFLKAGSTVIICGRRADKLNEAKQQHPALHTIVCDVAKESDRIALMEWTTKEFPALNVLVNNAGIQRRINPVEQQEAWGETQQELLINVEAPIHLCHLFIPHLRRQEKAAIINVTSGLAFTPAAFAPVYCATKAALHSYTMSLRFLLSKTSVEVVELVPPAVNTDLGGVGLHTFGVPLNEFADSVMQRIDTGELEVGFGSSEERRKASREENDAFAAQMNARMLGNS</sequence>
<name>A0A839GYE2_9BACT</name>
<dbReference type="InterPro" id="IPR020904">
    <property type="entry name" value="Sc_DH/Rdtase_CS"/>
</dbReference>
<proteinExistence type="inferred from homology"/>
<dbReference type="Gene3D" id="3.40.50.720">
    <property type="entry name" value="NAD(P)-binding Rossmann-like Domain"/>
    <property type="match status" value="1"/>
</dbReference>
<organism evidence="5 6">
    <name type="scientific">Rufibacter quisquiliarum</name>
    <dbReference type="NCBI Taxonomy" id="1549639"/>
    <lineage>
        <taxon>Bacteria</taxon>
        <taxon>Pseudomonadati</taxon>
        <taxon>Bacteroidota</taxon>
        <taxon>Cytophagia</taxon>
        <taxon>Cytophagales</taxon>
        <taxon>Hymenobacteraceae</taxon>
        <taxon>Rufibacter</taxon>
    </lineage>
</organism>
<dbReference type="SMART" id="SM00822">
    <property type="entry name" value="PKS_KR"/>
    <property type="match status" value="1"/>
</dbReference>
<dbReference type="InterPro" id="IPR057326">
    <property type="entry name" value="KR_dom"/>
</dbReference>
<comment type="similarity">
    <text evidence="1 3">Belongs to the short-chain dehydrogenases/reductases (SDR) family.</text>
</comment>
<evidence type="ECO:0000313" key="5">
    <source>
        <dbReference type="EMBL" id="MBA9079716.1"/>
    </source>
</evidence>
<comment type="caution">
    <text evidence="5">The sequence shown here is derived from an EMBL/GenBank/DDBJ whole genome shotgun (WGS) entry which is preliminary data.</text>
</comment>
<feature type="domain" description="Ketoreductase" evidence="4">
    <location>
        <begin position="6"/>
        <end position="173"/>
    </location>
</feature>
<dbReference type="PRINTS" id="PR00080">
    <property type="entry name" value="SDRFAMILY"/>
</dbReference>
<evidence type="ECO:0000256" key="1">
    <source>
        <dbReference type="ARBA" id="ARBA00006484"/>
    </source>
</evidence>
<dbReference type="InterPro" id="IPR036291">
    <property type="entry name" value="NAD(P)-bd_dom_sf"/>
</dbReference>
<dbReference type="PROSITE" id="PS00061">
    <property type="entry name" value="ADH_SHORT"/>
    <property type="match status" value="1"/>
</dbReference>
<dbReference type="RefSeq" id="WP_182514488.1">
    <property type="nucleotide sequence ID" value="NZ_JACJIQ010000028.1"/>
</dbReference>
<dbReference type="PRINTS" id="PR00081">
    <property type="entry name" value="GDHRDH"/>
</dbReference>
<protein>
    <submittedName>
        <fullName evidence="5">Putative oxidoreductase</fullName>
        <ecNumber evidence="5">1.-.-.-</ecNumber>
    </submittedName>
</protein>
<dbReference type="SUPFAM" id="SSF51735">
    <property type="entry name" value="NAD(P)-binding Rossmann-fold domains"/>
    <property type="match status" value="1"/>
</dbReference>
<dbReference type="GO" id="GO:0016491">
    <property type="term" value="F:oxidoreductase activity"/>
    <property type="evidence" value="ECO:0007669"/>
    <property type="project" value="UniProtKB-KW"/>
</dbReference>
<keyword evidence="2 5" id="KW-0560">Oxidoreductase</keyword>
<dbReference type="EC" id="1.-.-.-" evidence="5"/>
<keyword evidence="6" id="KW-1185">Reference proteome</keyword>
<evidence type="ECO:0000256" key="2">
    <source>
        <dbReference type="ARBA" id="ARBA00023002"/>
    </source>
</evidence>
<dbReference type="InterPro" id="IPR002347">
    <property type="entry name" value="SDR_fam"/>
</dbReference>
<evidence type="ECO:0000259" key="4">
    <source>
        <dbReference type="SMART" id="SM00822"/>
    </source>
</evidence>
<gene>
    <name evidence="5" type="ORF">FHS90_004456</name>
</gene>
<dbReference type="PANTHER" id="PTHR44196">
    <property type="entry name" value="DEHYDROGENASE/REDUCTASE SDR FAMILY MEMBER 7B"/>
    <property type="match status" value="1"/>
</dbReference>
<evidence type="ECO:0000313" key="6">
    <source>
        <dbReference type="Proteomes" id="UP000563094"/>
    </source>
</evidence>
<dbReference type="AlphaFoldDB" id="A0A839GYE2"/>
<dbReference type="Proteomes" id="UP000563094">
    <property type="component" value="Unassembled WGS sequence"/>
</dbReference>
<dbReference type="PANTHER" id="PTHR44196:SF1">
    <property type="entry name" value="DEHYDROGENASE_REDUCTASE SDR FAMILY MEMBER 7B"/>
    <property type="match status" value="1"/>
</dbReference>
<dbReference type="EMBL" id="JACJIQ010000028">
    <property type="protein sequence ID" value="MBA9079716.1"/>
    <property type="molecule type" value="Genomic_DNA"/>
</dbReference>
<dbReference type="Pfam" id="PF00106">
    <property type="entry name" value="adh_short"/>
    <property type="match status" value="1"/>
</dbReference>
<reference evidence="5 6" key="1">
    <citation type="submission" date="2020-08" db="EMBL/GenBank/DDBJ databases">
        <title>Genomic Encyclopedia of Type Strains, Phase IV (KMG-IV): sequencing the most valuable type-strain genomes for metagenomic binning, comparative biology and taxonomic classification.</title>
        <authorList>
            <person name="Goeker M."/>
        </authorList>
    </citation>
    <scope>NUCLEOTIDE SEQUENCE [LARGE SCALE GENOMIC DNA]</scope>
    <source>
        <strain evidence="5 6">DSM 29854</strain>
    </source>
</reference>